<comment type="caution">
    <text evidence="2">The sequence shown here is derived from an EMBL/GenBank/DDBJ whole genome shotgun (WGS) entry which is preliminary data.</text>
</comment>
<proteinExistence type="predicted"/>
<protein>
    <submittedName>
        <fullName evidence="2">Uncharacterized protein</fullName>
    </submittedName>
</protein>
<evidence type="ECO:0000313" key="3">
    <source>
        <dbReference type="Proteomes" id="UP000050417"/>
    </source>
</evidence>
<sequence>MKTSVQAPLFNGLILPIILGLLIAVIAYANLNNRSLPLINSPRAALIAILIIGMTMCALGGIGQVGASGKWASPFAIAGYLLGAGLLVVLIGGLAGWHLPLIATQKDAVSAASLLILVKFIIGTLSYFFHFL</sequence>
<dbReference type="AlphaFoldDB" id="A0A0P6X6V7"/>
<keyword evidence="1" id="KW-1133">Transmembrane helix</keyword>
<organism evidence="2 3">
    <name type="scientific">Ornatilinea apprima</name>
    <dbReference type="NCBI Taxonomy" id="1134406"/>
    <lineage>
        <taxon>Bacteria</taxon>
        <taxon>Bacillati</taxon>
        <taxon>Chloroflexota</taxon>
        <taxon>Anaerolineae</taxon>
        <taxon>Anaerolineales</taxon>
        <taxon>Anaerolineaceae</taxon>
        <taxon>Ornatilinea</taxon>
    </lineage>
</organism>
<reference evidence="2 3" key="1">
    <citation type="submission" date="2015-07" db="EMBL/GenBank/DDBJ databases">
        <title>Genome sequence of Ornatilinea apprima DSM 23815.</title>
        <authorList>
            <person name="Hemp J."/>
            <person name="Ward L.M."/>
            <person name="Pace L.A."/>
            <person name="Fischer W.W."/>
        </authorList>
    </citation>
    <scope>NUCLEOTIDE SEQUENCE [LARGE SCALE GENOMIC DNA]</scope>
    <source>
        <strain evidence="2 3">P3M-1</strain>
    </source>
</reference>
<gene>
    <name evidence="2" type="ORF">ADN00_06075</name>
</gene>
<keyword evidence="1" id="KW-0472">Membrane</keyword>
<keyword evidence="1" id="KW-0812">Transmembrane</keyword>
<feature type="transmembrane region" description="Helical" evidence="1">
    <location>
        <begin position="12"/>
        <end position="31"/>
    </location>
</feature>
<evidence type="ECO:0000313" key="2">
    <source>
        <dbReference type="EMBL" id="KPL78792.1"/>
    </source>
</evidence>
<dbReference type="Proteomes" id="UP000050417">
    <property type="component" value="Unassembled WGS sequence"/>
</dbReference>
<name>A0A0P6X6V7_9CHLR</name>
<dbReference type="RefSeq" id="WP_075062075.1">
    <property type="nucleotide sequence ID" value="NZ_LGCL01000016.1"/>
</dbReference>
<dbReference type="EMBL" id="LGCL01000016">
    <property type="protein sequence ID" value="KPL78792.1"/>
    <property type="molecule type" value="Genomic_DNA"/>
</dbReference>
<evidence type="ECO:0000256" key="1">
    <source>
        <dbReference type="SAM" id="Phobius"/>
    </source>
</evidence>
<feature type="transmembrane region" description="Helical" evidence="1">
    <location>
        <begin position="109"/>
        <end position="129"/>
    </location>
</feature>
<feature type="transmembrane region" description="Helical" evidence="1">
    <location>
        <begin position="43"/>
        <end position="63"/>
    </location>
</feature>
<dbReference type="STRING" id="1134406.ADN00_06075"/>
<keyword evidence="3" id="KW-1185">Reference proteome</keyword>
<feature type="transmembrane region" description="Helical" evidence="1">
    <location>
        <begin position="75"/>
        <end position="97"/>
    </location>
</feature>
<accession>A0A0P6X6V7</accession>